<evidence type="ECO:0000256" key="4">
    <source>
        <dbReference type="ARBA" id="ARBA00022692"/>
    </source>
</evidence>
<dbReference type="SUPFAM" id="SSF103473">
    <property type="entry name" value="MFS general substrate transporter"/>
    <property type="match status" value="1"/>
</dbReference>
<keyword evidence="2" id="KW-0813">Transport</keyword>
<evidence type="ECO:0000256" key="1">
    <source>
        <dbReference type="ARBA" id="ARBA00004651"/>
    </source>
</evidence>
<dbReference type="GO" id="GO:0022857">
    <property type="term" value="F:transmembrane transporter activity"/>
    <property type="evidence" value="ECO:0007669"/>
    <property type="project" value="InterPro"/>
</dbReference>
<gene>
    <name evidence="9" type="ORF">JD82_04601</name>
</gene>
<name>A0A660CN82_9PSEU</name>
<feature type="transmembrane region" description="Helical" evidence="7">
    <location>
        <begin position="199"/>
        <end position="218"/>
    </location>
</feature>
<feature type="transmembrane region" description="Helical" evidence="7">
    <location>
        <begin position="79"/>
        <end position="98"/>
    </location>
</feature>
<proteinExistence type="predicted"/>
<dbReference type="GO" id="GO:0005886">
    <property type="term" value="C:plasma membrane"/>
    <property type="evidence" value="ECO:0007669"/>
    <property type="project" value="UniProtKB-SubCell"/>
</dbReference>
<keyword evidence="4 7" id="KW-0812">Transmembrane</keyword>
<feature type="transmembrane region" description="Helical" evidence="7">
    <location>
        <begin position="403"/>
        <end position="425"/>
    </location>
</feature>
<feature type="transmembrane region" description="Helical" evidence="7">
    <location>
        <begin position="164"/>
        <end position="187"/>
    </location>
</feature>
<dbReference type="InterPro" id="IPR011701">
    <property type="entry name" value="MFS"/>
</dbReference>
<feature type="transmembrane region" description="Helical" evidence="7">
    <location>
        <begin position="224"/>
        <end position="245"/>
    </location>
</feature>
<comment type="caution">
    <text evidence="9">The sequence shown here is derived from an EMBL/GenBank/DDBJ whole genome shotgun (WGS) entry which is preliminary data.</text>
</comment>
<dbReference type="InterPro" id="IPR036259">
    <property type="entry name" value="MFS_trans_sf"/>
</dbReference>
<evidence type="ECO:0000256" key="7">
    <source>
        <dbReference type="SAM" id="Phobius"/>
    </source>
</evidence>
<feature type="transmembrane region" description="Helical" evidence="7">
    <location>
        <begin position="266"/>
        <end position="291"/>
    </location>
</feature>
<feature type="domain" description="Major facilitator superfamily (MFS) profile" evidence="8">
    <location>
        <begin position="13"/>
        <end position="499"/>
    </location>
</feature>
<keyword evidence="6 7" id="KW-0472">Membrane</keyword>
<dbReference type="Proteomes" id="UP000317303">
    <property type="component" value="Unassembled WGS sequence"/>
</dbReference>
<reference evidence="9 10" key="1">
    <citation type="submission" date="2019-07" db="EMBL/GenBank/DDBJ databases">
        <title>R&amp;d 2014.</title>
        <authorList>
            <person name="Klenk H.-P."/>
        </authorList>
    </citation>
    <scope>NUCLEOTIDE SEQUENCE [LARGE SCALE GENOMIC DNA]</scope>
    <source>
        <strain evidence="9 10">DSM 43194</strain>
    </source>
</reference>
<dbReference type="RefSeq" id="WP_036875970.1">
    <property type="nucleotide sequence ID" value="NZ_JOIJ01000004.1"/>
</dbReference>
<dbReference type="OrthoDB" id="4172724at2"/>
<keyword evidence="5 7" id="KW-1133">Transmembrane helix</keyword>
<dbReference type="PROSITE" id="PS50850">
    <property type="entry name" value="MFS"/>
    <property type="match status" value="1"/>
</dbReference>
<keyword evidence="3" id="KW-1003">Cell membrane</keyword>
<feature type="transmembrane region" description="Helical" evidence="7">
    <location>
        <begin position="51"/>
        <end position="70"/>
    </location>
</feature>
<sequence length="503" mass="50086">MRTDSTTARSWCGLVVLLLPALLTSMDISVLFVAAPAITEALEPTSGQWLWAMDIYGFVMAGLLVTMGGLGDRFGRKRLLLAGAALFGVASAIVAYAPNAELLIVGRAMLAIGGATLAPSTLALIRTMFTDERPRRIAVGAWTVAFSGGSVAGPIVGGMLLDQFWWGAVFLINVPVMVLLLVAGPVLLPESRNPTPAPFDLAGAALSLTTALAAVYALKRVADGGADLLAAAAALLALAAGAGFTAHSRRAAHPLFDVGLLRKPPFATAIGANTVVALATTGLGALAFTFLQLVHGLSALESALWALPTFAGAIAGSAASAALAGRMPPPVLLATGLTVTAAGLGVVAFGEPATSLGVFLAGYTVLTTGVGMTATAANSLVLTTAPPQRAGAASALSETSTEFGGALGIATFGTVASAVYASGIADAAAGRVPAHASDTVAATLTAAGGLDEPHRTLLREEALAAYTDGLTAAATAGLFAAALAAAGALTAGLRQREPSGVAR</sequence>
<evidence type="ECO:0000256" key="3">
    <source>
        <dbReference type="ARBA" id="ARBA00022475"/>
    </source>
</evidence>
<dbReference type="InterPro" id="IPR020846">
    <property type="entry name" value="MFS_dom"/>
</dbReference>
<evidence type="ECO:0000313" key="9">
    <source>
        <dbReference type="EMBL" id="TWH22711.1"/>
    </source>
</evidence>
<protein>
    <submittedName>
        <fullName evidence="9">DHA2 family multidrug resistance protein-like MFS transporter</fullName>
    </submittedName>
</protein>
<feature type="transmembrane region" description="Helical" evidence="7">
    <location>
        <begin position="470"/>
        <end position="493"/>
    </location>
</feature>
<feature type="transmembrane region" description="Helical" evidence="7">
    <location>
        <begin position="137"/>
        <end position="158"/>
    </location>
</feature>
<dbReference type="EMBL" id="VLJV01000001">
    <property type="protein sequence ID" value="TWH22711.1"/>
    <property type="molecule type" value="Genomic_DNA"/>
</dbReference>
<dbReference type="Gene3D" id="1.20.1720.10">
    <property type="entry name" value="Multidrug resistance protein D"/>
    <property type="match status" value="1"/>
</dbReference>
<feature type="transmembrane region" description="Helical" evidence="7">
    <location>
        <begin position="356"/>
        <end position="382"/>
    </location>
</feature>
<evidence type="ECO:0000256" key="6">
    <source>
        <dbReference type="ARBA" id="ARBA00023136"/>
    </source>
</evidence>
<dbReference type="PANTHER" id="PTHR42718">
    <property type="entry name" value="MAJOR FACILITATOR SUPERFAMILY MULTIDRUG TRANSPORTER MFSC"/>
    <property type="match status" value="1"/>
</dbReference>
<dbReference type="Gene3D" id="1.20.1250.20">
    <property type="entry name" value="MFS general substrate transporter like domains"/>
    <property type="match status" value="1"/>
</dbReference>
<dbReference type="PANTHER" id="PTHR42718:SF47">
    <property type="entry name" value="METHYL VIOLOGEN RESISTANCE PROTEIN SMVA"/>
    <property type="match status" value="1"/>
</dbReference>
<accession>A0A660CN82</accession>
<comment type="subcellular location">
    <subcellularLocation>
        <location evidence="1">Cell membrane</location>
        <topology evidence="1">Multi-pass membrane protein</topology>
    </subcellularLocation>
</comment>
<feature type="transmembrane region" description="Helical" evidence="7">
    <location>
        <begin position="104"/>
        <end position="125"/>
    </location>
</feature>
<dbReference type="Pfam" id="PF07690">
    <property type="entry name" value="MFS_1"/>
    <property type="match status" value="1"/>
</dbReference>
<organism evidence="9 10">
    <name type="scientific">Prauserella rugosa</name>
    <dbReference type="NCBI Taxonomy" id="43354"/>
    <lineage>
        <taxon>Bacteria</taxon>
        <taxon>Bacillati</taxon>
        <taxon>Actinomycetota</taxon>
        <taxon>Actinomycetes</taxon>
        <taxon>Pseudonocardiales</taxon>
        <taxon>Pseudonocardiaceae</taxon>
        <taxon>Prauserella</taxon>
    </lineage>
</organism>
<evidence type="ECO:0000313" key="10">
    <source>
        <dbReference type="Proteomes" id="UP000317303"/>
    </source>
</evidence>
<feature type="transmembrane region" description="Helical" evidence="7">
    <location>
        <begin position="303"/>
        <end position="324"/>
    </location>
</feature>
<evidence type="ECO:0000259" key="8">
    <source>
        <dbReference type="PROSITE" id="PS50850"/>
    </source>
</evidence>
<evidence type="ECO:0000256" key="2">
    <source>
        <dbReference type="ARBA" id="ARBA00022448"/>
    </source>
</evidence>
<dbReference type="CDD" id="cd17321">
    <property type="entry name" value="MFS_MMR_MDR_like"/>
    <property type="match status" value="1"/>
</dbReference>
<dbReference type="AlphaFoldDB" id="A0A660CN82"/>
<keyword evidence="10" id="KW-1185">Reference proteome</keyword>
<feature type="transmembrane region" description="Helical" evidence="7">
    <location>
        <begin position="331"/>
        <end position="350"/>
    </location>
</feature>
<evidence type="ECO:0000256" key="5">
    <source>
        <dbReference type="ARBA" id="ARBA00022989"/>
    </source>
</evidence>